<dbReference type="InterPro" id="IPR050330">
    <property type="entry name" value="Bact_OuterMem_StrucFunc"/>
</dbReference>
<dbReference type="PRINTS" id="PR01021">
    <property type="entry name" value="OMPADOMAIN"/>
</dbReference>
<dbReference type="Gene3D" id="3.30.1330.60">
    <property type="entry name" value="OmpA-like domain"/>
    <property type="match status" value="1"/>
</dbReference>
<feature type="domain" description="OmpA-like" evidence="5">
    <location>
        <begin position="83"/>
        <end position="193"/>
    </location>
</feature>
<dbReference type="InterPro" id="IPR006665">
    <property type="entry name" value="OmpA-like"/>
</dbReference>
<dbReference type="Pfam" id="PF00691">
    <property type="entry name" value="OmpA"/>
    <property type="match status" value="1"/>
</dbReference>
<dbReference type="PANTHER" id="PTHR30329">
    <property type="entry name" value="STATOR ELEMENT OF FLAGELLAR MOTOR COMPLEX"/>
    <property type="match status" value="1"/>
</dbReference>
<comment type="subcellular location">
    <subcellularLocation>
        <location evidence="1">Cell outer membrane</location>
    </subcellularLocation>
</comment>
<sequence>MAGDRQAERRPDLSLARWCGPRLRVDRFERSATRRLLRRIPRPVGDPRPALLLRFAAAAPAAPAPAAPAASPPPPPPPPPAYEAKQFIVYFPFDQYVLTPEAQTVVSEAANYANAGHATQVVVVGHTDSSGSPAYNVRLSERRAKAVADALVGQGVGAGSLQVDWKGETMLAVPTGDGVKEPLNRRSTIDINF</sequence>
<evidence type="ECO:0000256" key="4">
    <source>
        <dbReference type="PROSITE-ProRule" id="PRU00473"/>
    </source>
</evidence>
<dbReference type="GO" id="GO:0009279">
    <property type="term" value="C:cell outer membrane"/>
    <property type="evidence" value="ECO:0007669"/>
    <property type="project" value="UniProtKB-SubCell"/>
</dbReference>
<reference evidence="6" key="1">
    <citation type="submission" date="2021-01" db="EMBL/GenBank/DDBJ databases">
        <title>Genome sequence of Phenylobacterium sp. 20VBR1 isolated from a valley glaceir, Ny-Alesund, Svalbard.</title>
        <authorList>
            <person name="Thomas F.A."/>
            <person name="Krishnan K.P."/>
            <person name="Sinha R.K."/>
        </authorList>
    </citation>
    <scope>NUCLEOTIDE SEQUENCE</scope>
    <source>
        <strain evidence="6">20VBR1</strain>
    </source>
</reference>
<name>A0A974P633_9CAUL</name>
<dbReference type="SUPFAM" id="SSF103088">
    <property type="entry name" value="OmpA-like"/>
    <property type="match status" value="1"/>
</dbReference>
<evidence type="ECO:0000256" key="2">
    <source>
        <dbReference type="ARBA" id="ARBA00023136"/>
    </source>
</evidence>
<evidence type="ECO:0000256" key="3">
    <source>
        <dbReference type="ARBA" id="ARBA00023237"/>
    </source>
</evidence>
<dbReference type="PROSITE" id="PS01068">
    <property type="entry name" value="OMPA_1"/>
    <property type="match status" value="1"/>
</dbReference>
<evidence type="ECO:0000256" key="1">
    <source>
        <dbReference type="ARBA" id="ARBA00004442"/>
    </source>
</evidence>
<gene>
    <name evidence="6" type="ORF">JKL49_05330</name>
</gene>
<dbReference type="PROSITE" id="PS51123">
    <property type="entry name" value="OMPA_2"/>
    <property type="match status" value="1"/>
</dbReference>
<dbReference type="EMBL" id="CP068570">
    <property type="protein sequence ID" value="QQZ51906.1"/>
    <property type="molecule type" value="Genomic_DNA"/>
</dbReference>
<dbReference type="PANTHER" id="PTHR30329:SF21">
    <property type="entry name" value="LIPOPROTEIN YIAD-RELATED"/>
    <property type="match status" value="1"/>
</dbReference>
<organism evidence="6">
    <name type="scientific">Phenylobacterium glaciei</name>
    <dbReference type="NCBI Taxonomy" id="2803784"/>
    <lineage>
        <taxon>Bacteria</taxon>
        <taxon>Pseudomonadati</taxon>
        <taxon>Pseudomonadota</taxon>
        <taxon>Alphaproteobacteria</taxon>
        <taxon>Caulobacterales</taxon>
        <taxon>Caulobacteraceae</taxon>
        <taxon>Phenylobacterium</taxon>
    </lineage>
</organism>
<dbReference type="CDD" id="cd07185">
    <property type="entry name" value="OmpA_C-like"/>
    <property type="match status" value="1"/>
</dbReference>
<keyword evidence="3" id="KW-0998">Cell outer membrane</keyword>
<keyword evidence="2 4" id="KW-0472">Membrane</keyword>
<dbReference type="InterPro" id="IPR006690">
    <property type="entry name" value="OMPA-like_CS"/>
</dbReference>
<accession>A0A974P633</accession>
<dbReference type="InterPro" id="IPR006664">
    <property type="entry name" value="OMP_bac"/>
</dbReference>
<dbReference type="AlphaFoldDB" id="A0A974P633"/>
<proteinExistence type="predicted"/>
<evidence type="ECO:0000313" key="6">
    <source>
        <dbReference type="EMBL" id="QQZ51906.1"/>
    </source>
</evidence>
<dbReference type="InterPro" id="IPR036737">
    <property type="entry name" value="OmpA-like_sf"/>
</dbReference>
<evidence type="ECO:0000259" key="5">
    <source>
        <dbReference type="PROSITE" id="PS51123"/>
    </source>
</evidence>
<protein>
    <submittedName>
        <fullName evidence="6">OmpA family protein</fullName>
    </submittedName>
</protein>